<evidence type="ECO:0000256" key="5">
    <source>
        <dbReference type="ARBA" id="ARBA00022840"/>
    </source>
</evidence>
<dbReference type="GO" id="GO:0005524">
    <property type="term" value="F:ATP binding"/>
    <property type="evidence" value="ECO:0007669"/>
    <property type="project" value="UniProtKB-KW"/>
</dbReference>
<dbReference type="EC" id="2.7.7.80" evidence="9"/>
<keyword evidence="15" id="KW-0548">Nucleotidyltransferase</keyword>
<keyword evidence="3 15" id="KW-0808">Transferase</keyword>
<dbReference type="CDD" id="cd00757">
    <property type="entry name" value="ThiF_MoeB_HesA_family"/>
    <property type="match status" value="1"/>
</dbReference>
<name>A0A420WVL1_9GAMM</name>
<keyword evidence="5" id="KW-0067">ATP-binding</keyword>
<dbReference type="GO" id="GO:0005829">
    <property type="term" value="C:cytosol"/>
    <property type="evidence" value="ECO:0007669"/>
    <property type="project" value="TreeGrafter"/>
</dbReference>
<dbReference type="GO" id="GO:0004792">
    <property type="term" value="F:thiosulfate-cyanide sulfurtransferase activity"/>
    <property type="evidence" value="ECO:0007669"/>
    <property type="project" value="TreeGrafter"/>
</dbReference>
<dbReference type="EMBL" id="RBIN01000006">
    <property type="protein sequence ID" value="RKR02564.1"/>
    <property type="molecule type" value="Genomic_DNA"/>
</dbReference>
<dbReference type="PANTHER" id="PTHR10953:SF102">
    <property type="entry name" value="ADENYLYLTRANSFERASE AND SULFURTRANSFERASE MOCS3"/>
    <property type="match status" value="1"/>
</dbReference>
<evidence type="ECO:0000256" key="12">
    <source>
        <dbReference type="ARBA" id="ARBA00075328"/>
    </source>
</evidence>
<evidence type="ECO:0000256" key="11">
    <source>
        <dbReference type="ARBA" id="ARBA00075110"/>
    </source>
</evidence>
<dbReference type="InterPro" id="IPR045886">
    <property type="entry name" value="ThiF/MoeB/HesA"/>
</dbReference>
<evidence type="ECO:0000256" key="4">
    <source>
        <dbReference type="ARBA" id="ARBA00022741"/>
    </source>
</evidence>
<dbReference type="Gene3D" id="3.40.50.720">
    <property type="entry name" value="NAD(P)-binding Rossmann-like Domain"/>
    <property type="match status" value="1"/>
</dbReference>
<dbReference type="FunFam" id="3.40.50.720:FF:000033">
    <property type="entry name" value="Adenylyltransferase and sulfurtransferase MOCS3"/>
    <property type="match status" value="1"/>
</dbReference>
<comment type="caution">
    <text evidence="15">The sequence shown here is derived from an EMBL/GenBank/DDBJ whole genome shotgun (WGS) entry which is preliminary data.</text>
</comment>
<organism evidence="15 16">
    <name type="scientific">Kushneria sinocarnis</name>
    <dbReference type="NCBI Taxonomy" id="595502"/>
    <lineage>
        <taxon>Bacteria</taxon>
        <taxon>Pseudomonadati</taxon>
        <taxon>Pseudomonadota</taxon>
        <taxon>Gammaproteobacteria</taxon>
        <taxon>Oceanospirillales</taxon>
        <taxon>Halomonadaceae</taxon>
        <taxon>Kushneria</taxon>
    </lineage>
</organism>
<evidence type="ECO:0000256" key="1">
    <source>
        <dbReference type="ARBA" id="ARBA00005046"/>
    </source>
</evidence>
<dbReference type="GO" id="GO:0008146">
    <property type="term" value="F:sulfotransferase activity"/>
    <property type="evidence" value="ECO:0007669"/>
    <property type="project" value="TreeGrafter"/>
</dbReference>
<comment type="catalytic activity">
    <reaction evidence="6">
        <text>[molybdopterin-synthase sulfur-carrier protein]-C-terminal Gly-Gly + ATP + H(+) = [molybdopterin-synthase sulfur-carrier protein]-C-terminal Gly-Gly-AMP + diphosphate</text>
        <dbReference type="Rhea" id="RHEA:43616"/>
        <dbReference type="Rhea" id="RHEA-COMP:12159"/>
        <dbReference type="Rhea" id="RHEA-COMP:12202"/>
        <dbReference type="ChEBI" id="CHEBI:15378"/>
        <dbReference type="ChEBI" id="CHEBI:30616"/>
        <dbReference type="ChEBI" id="CHEBI:33019"/>
        <dbReference type="ChEBI" id="CHEBI:90618"/>
        <dbReference type="ChEBI" id="CHEBI:90778"/>
        <dbReference type="EC" id="2.7.7.80"/>
    </reaction>
</comment>
<evidence type="ECO:0000313" key="16">
    <source>
        <dbReference type="Proteomes" id="UP000281975"/>
    </source>
</evidence>
<comment type="subunit">
    <text evidence="8">Homodimer. Forms a stable heterotetrameric complex of 2 MoeB and 2 MoaD during adenylation of MoaD.</text>
</comment>
<dbReference type="SUPFAM" id="SSF69572">
    <property type="entry name" value="Activating enzymes of the ubiquitin-like proteins"/>
    <property type="match status" value="1"/>
</dbReference>
<dbReference type="InterPro" id="IPR000594">
    <property type="entry name" value="ThiF_NAD_FAD-bd"/>
</dbReference>
<dbReference type="PANTHER" id="PTHR10953">
    <property type="entry name" value="UBIQUITIN-ACTIVATING ENZYME E1"/>
    <property type="match status" value="1"/>
</dbReference>
<evidence type="ECO:0000256" key="9">
    <source>
        <dbReference type="ARBA" id="ARBA00066884"/>
    </source>
</evidence>
<evidence type="ECO:0000256" key="13">
    <source>
        <dbReference type="ARBA" id="ARBA00078531"/>
    </source>
</evidence>
<sequence length="257" mass="27474">MTTSLNDDQLLRYSRQIMLLELDYEGQLRLQQSHALIIGLGGLGSPVALYLAAAGVGELTLADHDRVDLSNLQRQIAHGEADIDTPKAVSAAQRIDAINSDCRTRVIESRLVDHALHEAVAAADVVLDCTDRFSSRFAINRACVATRTPLVSGAAIRFSGQLAVFDLRDDSAPCYACLYGEEGGDDDELRCAENGVIAPLVGVIGAFQALEALKLLGRVGRPPAGLATLDGLQGEWRRFGVRRDPGCPVCAGRPPGE</sequence>
<evidence type="ECO:0000313" key="15">
    <source>
        <dbReference type="EMBL" id="RKR02564.1"/>
    </source>
</evidence>
<dbReference type="RefSeq" id="WP_281272352.1">
    <property type="nucleotide sequence ID" value="NZ_RBIN01000006.1"/>
</dbReference>
<dbReference type="Pfam" id="PF00899">
    <property type="entry name" value="ThiF"/>
    <property type="match status" value="1"/>
</dbReference>
<evidence type="ECO:0000256" key="3">
    <source>
        <dbReference type="ARBA" id="ARBA00022679"/>
    </source>
</evidence>
<reference evidence="15 16" key="1">
    <citation type="submission" date="2018-10" db="EMBL/GenBank/DDBJ databases">
        <title>Genomic Encyclopedia of Type Strains, Phase IV (KMG-IV): sequencing the most valuable type-strain genomes for metagenomic binning, comparative biology and taxonomic classification.</title>
        <authorList>
            <person name="Goeker M."/>
        </authorList>
    </citation>
    <scope>NUCLEOTIDE SEQUENCE [LARGE SCALE GENOMIC DNA]</scope>
    <source>
        <strain evidence="15 16">DSM 23229</strain>
    </source>
</reference>
<dbReference type="InterPro" id="IPR035985">
    <property type="entry name" value="Ubiquitin-activating_enz"/>
</dbReference>
<proteinExistence type="inferred from homology"/>
<evidence type="ECO:0000256" key="2">
    <source>
        <dbReference type="ARBA" id="ARBA00009919"/>
    </source>
</evidence>
<feature type="domain" description="THIF-type NAD/FAD binding fold" evidence="14">
    <location>
        <begin position="13"/>
        <end position="249"/>
    </location>
</feature>
<evidence type="ECO:0000259" key="14">
    <source>
        <dbReference type="Pfam" id="PF00899"/>
    </source>
</evidence>
<keyword evidence="16" id="KW-1185">Reference proteome</keyword>
<dbReference type="AlphaFoldDB" id="A0A420WVL1"/>
<dbReference type="GO" id="GO:0008641">
    <property type="term" value="F:ubiquitin-like modifier activating enzyme activity"/>
    <property type="evidence" value="ECO:0007669"/>
    <property type="project" value="InterPro"/>
</dbReference>
<evidence type="ECO:0000256" key="8">
    <source>
        <dbReference type="ARBA" id="ARBA00063809"/>
    </source>
</evidence>
<dbReference type="NCBIfam" id="NF004281">
    <property type="entry name" value="PRK05690.1"/>
    <property type="match status" value="1"/>
</dbReference>
<comment type="pathway">
    <text evidence="1">Cofactor biosynthesis; molybdopterin biosynthesis.</text>
</comment>
<evidence type="ECO:0000256" key="6">
    <source>
        <dbReference type="ARBA" id="ARBA00052218"/>
    </source>
</evidence>
<accession>A0A420WVL1</accession>
<dbReference type="GO" id="GO:0061605">
    <property type="term" value="F:molybdopterin-synthase adenylyltransferase activity"/>
    <property type="evidence" value="ECO:0007669"/>
    <property type="project" value="UniProtKB-EC"/>
</dbReference>
<comment type="similarity">
    <text evidence="2">Belongs to the HesA/MoeB/ThiF family.</text>
</comment>
<dbReference type="Proteomes" id="UP000281975">
    <property type="component" value="Unassembled WGS sequence"/>
</dbReference>
<protein>
    <recommendedName>
        <fullName evidence="10">Molybdopterin-synthase adenylyltransferase</fullName>
        <ecNumber evidence="9">2.7.7.80</ecNumber>
    </recommendedName>
    <alternativeName>
        <fullName evidence="13">MoaD protein adenylase</fullName>
    </alternativeName>
    <alternativeName>
        <fullName evidence="11">Molybdopterin-converting factor subunit 1 adenylase</fullName>
    </alternativeName>
    <alternativeName>
        <fullName evidence="12">Sulfur carrier protein MoaD adenylyltransferase</fullName>
    </alternativeName>
</protein>
<comment type="function">
    <text evidence="7">Catalyzes the adenylation by ATP of the carboxyl group of the C-terminal glycine of sulfur carrier protein MoaD.</text>
</comment>
<keyword evidence="4" id="KW-0547">Nucleotide-binding</keyword>
<evidence type="ECO:0000256" key="7">
    <source>
        <dbReference type="ARBA" id="ARBA00055169"/>
    </source>
</evidence>
<evidence type="ECO:0000256" key="10">
    <source>
        <dbReference type="ARBA" id="ARBA00073635"/>
    </source>
</evidence>
<gene>
    <name evidence="15" type="ORF">C7446_2280</name>
</gene>